<evidence type="ECO:0000313" key="1">
    <source>
        <dbReference type="EMBL" id="CUS96216.1"/>
    </source>
</evidence>
<dbReference type="AlphaFoldDB" id="A0A0P1ML17"/>
<sequence>MRQISLAFIALLLFQFLHAQEIRLRFQPQKGQTFTYFLLTEGTVTQSIMGMQQVVNSKTEARYSYFVQDVAPDGNVELIISVDTVKTRVGASITGFDTVFVLPFGFKFKQVLDKYGRAVSFEVVEMRELQLPGGMSRRIDKRNYSHSVVFPEKSIKAGDSWDFAYTDTASGDEDKTIVKASGKYVF</sequence>
<keyword evidence="2" id="KW-1185">Reference proteome</keyword>
<dbReference type="RefSeq" id="WP_092346734.1">
    <property type="nucleotide sequence ID" value="NZ_CZVW01000001.1"/>
</dbReference>
<dbReference type="OrthoDB" id="9812696at2"/>
<gene>
    <name evidence="1" type="ORF">JGI23_00081</name>
</gene>
<organism evidence="1 2">
    <name type="scientific">Candidatus Chryseopegocella kryptomonas</name>
    <dbReference type="NCBI Taxonomy" id="1633643"/>
    <lineage>
        <taxon>Bacteria</taxon>
        <taxon>Pseudomonadati</taxon>
        <taxon>Candidatus Kryptoniota</taxon>
        <taxon>Candidatus Chryseopegocella</taxon>
    </lineage>
</organism>
<dbReference type="EMBL" id="CZVW01000001">
    <property type="protein sequence ID" value="CUS96216.1"/>
    <property type="molecule type" value="Genomic_DNA"/>
</dbReference>
<reference evidence="2" key="1">
    <citation type="submission" date="2015-11" db="EMBL/GenBank/DDBJ databases">
        <authorList>
            <person name="Varghese N."/>
        </authorList>
    </citation>
    <scope>NUCLEOTIDE SEQUENCE [LARGE SCALE GENOMIC DNA]</scope>
    <source>
        <strain evidence="2">JGI-23</strain>
    </source>
</reference>
<accession>A0A0P1ML17</accession>
<protein>
    <submittedName>
        <fullName evidence="1">Uncharacterized protein</fullName>
    </submittedName>
</protein>
<name>A0A0P1ML17_9BACT</name>
<dbReference type="Proteomes" id="UP000199197">
    <property type="component" value="Unassembled WGS sequence"/>
</dbReference>
<evidence type="ECO:0000313" key="2">
    <source>
        <dbReference type="Proteomes" id="UP000199197"/>
    </source>
</evidence>
<proteinExistence type="predicted"/>